<dbReference type="GO" id="GO:0005524">
    <property type="term" value="F:ATP binding"/>
    <property type="evidence" value="ECO:0007669"/>
    <property type="project" value="UniProtKB-KW"/>
</dbReference>
<dbReference type="PANTHER" id="PTHR11472">
    <property type="entry name" value="DNA REPAIR DEAD HELICASE RAD3/XP-D SUBFAMILY MEMBER"/>
    <property type="match status" value="1"/>
</dbReference>
<evidence type="ECO:0000256" key="2">
    <source>
        <dbReference type="ARBA" id="ARBA00022741"/>
    </source>
</evidence>
<dbReference type="PROSITE" id="PS51192">
    <property type="entry name" value="HELICASE_ATP_BIND_1"/>
    <property type="match status" value="1"/>
</dbReference>
<comment type="similarity">
    <text evidence="5">Belongs to the helicase family. DinG subfamily.</text>
</comment>
<evidence type="ECO:0000256" key="1">
    <source>
        <dbReference type="ARBA" id="ARBA00001966"/>
    </source>
</evidence>
<evidence type="ECO:0000259" key="8">
    <source>
        <dbReference type="PROSITE" id="PS51192"/>
    </source>
</evidence>
<evidence type="ECO:0000256" key="5">
    <source>
        <dbReference type="ARBA" id="ARBA00038058"/>
    </source>
</evidence>
<dbReference type="Pfam" id="PF13307">
    <property type="entry name" value="Helicase_C_2"/>
    <property type="match status" value="1"/>
</dbReference>
<dbReference type="GO" id="GO:0003676">
    <property type="term" value="F:nucleic acid binding"/>
    <property type="evidence" value="ECO:0007669"/>
    <property type="project" value="InterPro"/>
</dbReference>
<dbReference type="SUPFAM" id="SSF52540">
    <property type="entry name" value="P-loop containing nucleoside triphosphate hydrolases"/>
    <property type="match status" value="1"/>
</dbReference>
<comment type="catalytic activity">
    <reaction evidence="7">
        <text>ATP + H2O = ADP + phosphate + H(+)</text>
        <dbReference type="Rhea" id="RHEA:13065"/>
        <dbReference type="ChEBI" id="CHEBI:15377"/>
        <dbReference type="ChEBI" id="CHEBI:15378"/>
        <dbReference type="ChEBI" id="CHEBI:30616"/>
        <dbReference type="ChEBI" id="CHEBI:43474"/>
        <dbReference type="ChEBI" id="CHEBI:456216"/>
        <dbReference type="EC" id="5.6.2.3"/>
    </reaction>
</comment>
<dbReference type="InterPro" id="IPR014013">
    <property type="entry name" value="Helic_SF1/SF2_ATP-bd_DinG/Rad3"/>
</dbReference>
<dbReference type="EC" id="5.6.2.3" evidence="6"/>
<reference evidence="10" key="1">
    <citation type="journal article" date="2020" name="mSystems">
        <title>Genome- and Community-Level Interaction Insights into Carbon Utilization and Element Cycling Functions of Hydrothermarchaeota in Hydrothermal Sediment.</title>
        <authorList>
            <person name="Zhou Z."/>
            <person name="Liu Y."/>
            <person name="Xu W."/>
            <person name="Pan J."/>
            <person name="Luo Z.H."/>
            <person name="Li M."/>
        </authorList>
    </citation>
    <scope>NUCLEOTIDE SEQUENCE [LARGE SCALE GENOMIC DNA]</scope>
    <source>
        <strain evidence="10">SpSt-906</strain>
    </source>
</reference>
<dbReference type="Gene3D" id="3.40.50.300">
    <property type="entry name" value="P-loop containing nucleotide triphosphate hydrolases"/>
    <property type="match status" value="2"/>
</dbReference>
<dbReference type="GO" id="GO:0016818">
    <property type="term" value="F:hydrolase activity, acting on acid anhydrides, in phosphorus-containing anhydrides"/>
    <property type="evidence" value="ECO:0007669"/>
    <property type="project" value="InterPro"/>
</dbReference>
<evidence type="ECO:0000259" key="9">
    <source>
        <dbReference type="PROSITE" id="PS51193"/>
    </source>
</evidence>
<sequence length="643" mass="75304">MKDRESLINLFQKELPRILPHYEERKGQVAMAILIAECLAERKNLLVEAGTGIGKTLAYLLPLIQHGRKENKRVVISTYTKILQEQLVKKDIPIAQRLIPFRFASAYGSENYFCPKRANNSLRYGLFEREEERYLKDKIFSWAKEKEGLLIDFPENIEPNLLNKINRDRDNCLEKRCPFYEECYYFRAKKKWEEAEVLVINHFLFFAHCATDYKLLPTFDTIVFDEAHRLEDAGVNYFGIDLSNNGLKRSLELLYNLKTKKGLLNHLPLSLSLQEHWKKRLEKLNISLNDFFLEITEQVAERKRILSPLQLASDFIVELEDLNLSLLRIYQEMRDDDLKPEVWGLIKSLKEKEKELKEFVNLGDSGSVYWWEREGGRIYLKSAPLSIVGMMKKILSNFKVFILTSATLTVAGDFSFLANRLGMEEYQKSIFPSPFDYEKQSLLFIDERLPFPKEEGDFIRRCAQSIDELIKIARGRTLILFTSFKMMEEVFALCRKGEYQFLKQGEEPAYQLLKRFQEDTTSCLFATASFWQGIDVPGEALSCLIITRLPFDVPDEPRIEGIVENLRRRGEEPFWSFQLPQAVLRFRQGFGRLIRNKRDRGVVGVLDKRIIRKNYGHLFLRSLPENLPMTTNINPVVGFFRRR</sequence>
<dbReference type="SMART" id="SM00487">
    <property type="entry name" value="DEXDc"/>
    <property type="match status" value="1"/>
</dbReference>
<keyword evidence="3" id="KW-0378">Hydrolase</keyword>
<evidence type="ECO:0000256" key="7">
    <source>
        <dbReference type="ARBA" id="ARBA00048954"/>
    </source>
</evidence>
<dbReference type="InterPro" id="IPR045028">
    <property type="entry name" value="DinG/Rad3-like"/>
</dbReference>
<dbReference type="AlphaFoldDB" id="A0A7C3YSE1"/>
<keyword evidence="10" id="KW-0347">Helicase</keyword>
<accession>A0A7C3YSE1</accession>
<dbReference type="PROSITE" id="PS51193">
    <property type="entry name" value="HELICASE_ATP_BIND_2"/>
    <property type="match status" value="1"/>
</dbReference>
<dbReference type="InterPro" id="IPR027417">
    <property type="entry name" value="P-loop_NTPase"/>
</dbReference>
<comment type="caution">
    <text evidence="10">The sequence shown here is derived from an EMBL/GenBank/DDBJ whole genome shotgun (WGS) entry which is preliminary data.</text>
</comment>
<feature type="domain" description="Helicase ATP-binding" evidence="9">
    <location>
        <begin position="14"/>
        <end position="273"/>
    </location>
</feature>
<evidence type="ECO:0000256" key="4">
    <source>
        <dbReference type="ARBA" id="ARBA00022840"/>
    </source>
</evidence>
<dbReference type="InterPro" id="IPR011545">
    <property type="entry name" value="DEAD/DEAH_box_helicase_dom"/>
</dbReference>
<dbReference type="GO" id="GO:0043139">
    <property type="term" value="F:5'-3' DNA helicase activity"/>
    <property type="evidence" value="ECO:0007669"/>
    <property type="project" value="UniProtKB-EC"/>
</dbReference>
<evidence type="ECO:0000256" key="3">
    <source>
        <dbReference type="ARBA" id="ARBA00022801"/>
    </source>
</evidence>
<dbReference type="EMBL" id="DTMQ01000017">
    <property type="protein sequence ID" value="HGE99013.1"/>
    <property type="molecule type" value="Genomic_DNA"/>
</dbReference>
<evidence type="ECO:0000256" key="6">
    <source>
        <dbReference type="ARBA" id="ARBA00044969"/>
    </source>
</evidence>
<dbReference type="InterPro" id="IPR014001">
    <property type="entry name" value="Helicase_ATP-bd"/>
</dbReference>
<keyword evidence="4" id="KW-0067">ATP-binding</keyword>
<dbReference type="GO" id="GO:0006139">
    <property type="term" value="P:nucleobase-containing compound metabolic process"/>
    <property type="evidence" value="ECO:0007669"/>
    <property type="project" value="InterPro"/>
</dbReference>
<name>A0A7C3YSE1_UNCW3</name>
<dbReference type="PANTHER" id="PTHR11472:SF34">
    <property type="entry name" value="REGULATOR OF TELOMERE ELONGATION HELICASE 1"/>
    <property type="match status" value="1"/>
</dbReference>
<organism evidence="10">
    <name type="scientific">candidate division WOR-3 bacterium</name>
    <dbReference type="NCBI Taxonomy" id="2052148"/>
    <lineage>
        <taxon>Bacteria</taxon>
        <taxon>Bacteria division WOR-3</taxon>
    </lineage>
</organism>
<feature type="domain" description="Helicase ATP-binding" evidence="8">
    <location>
        <begin position="36"/>
        <end position="291"/>
    </location>
</feature>
<dbReference type="SMART" id="SM00491">
    <property type="entry name" value="HELICc2"/>
    <property type="match status" value="1"/>
</dbReference>
<comment type="cofactor">
    <cofactor evidence="1">
        <name>[4Fe-4S] cluster</name>
        <dbReference type="ChEBI" id="CHEBI:49883"/>
    </cofactor>
</comment>
<dbReference type="Pfam" id="PF00270">
    <property type="entry name" value="DEAD"/>
    <property type="match status" value="1"/>
</dbReference>
<keyword evidence="2" id="KW-0547">Nucleotide-binding</keyword>
<gene>
    <name evidence="10" type="ORF">ENX07_02935</name>
</gene>
<protein>
    <recommendedName>
        <fullName evidence="6">DNA 5'-3' helicase</fullName>
        <ecNumber evidence="6">5.6.2.3</ecNumber>
    </recommendedName>
</protein>
<evidence type="ECO:0000313" key="10">
    <source>
        <dbReference type="EMBL" id="HGE99013.1"/>
    </source>
</evidence>
<dbReference type="InterPro" id="IPR006555">
    <property type="entry name" value="ATP-dep_Helicase_C"/>
</dbReference>
<proteinExistence type="inferred from homology"/>